<dbReference type="Gene3D" id="3.40.630.30">
    <property type="match status" value="1"/>
</dbReference>
<comment type="caution">
    <text evidence="3">The sequence shown here is derived from an EMBL/GenBank/DDBJ whole genome shotgun (WGS) entry which is preliminary data.</text>
</comment>
<proteinExistence type="predicted"/>
<evidence type="ECO:0000256" key="1">
    <source>
        <dbReference type="ARBA" id="ARBA00022679"/>
    </source>
</evidence>
<dbReference type="Pfam" id="PF00583">
    <property type="entry name" value="Acetyltransf_1"/>
    <property type="match status" value="1"/>
</dbReference>
<dbReference type="Proteomes" id="UP000811282">
    <property type="component" value="Unassembled WGS sequence"/>
</dbReference>
<gene>
    <name evidence="3" type="ORF">JZM24_06380</name>
</gene>
<dbReference type="SUPFAM" id="SSF55729">
    <property type="entry name" value="Acyl-CoA N-acyltransferases (Nat)"/>
    <property type="match status" value="1"/>
</dbReference>
<dbReference type="PROSITE" id="PS51186">
    <property type="entry name" value="GNAT"/>
    <property type="match status" value="1"/>
</dbReference>
<dbReference type="InterPro" id="IPR050769">
    <property type="entry name" value="NAT_camello-type"/>
</dbReference>
<reference evidence="3 4" key="1">
    <citation type="journal article" date="2021" name="Genome Biol. Evol.">
        <title>The evolution of interdependence in a four-way mealybug symbiosis.</title>
        <authorList>
            <person name="Garber A.I."/>
            <person name="Kupper M."/>
            <person name="Laetsch D.R."/>
            <person name="Weldon S.R."/>
            <person name="Ladinsky M.S."/>
            <person name="Bjorkman P.J."/>
            <person name="McCutcheon J.P."/>
        </authorList>
    </citation>
    <scope>NUCLEOTIDE SEQUENCE [LARGE SCALE GENOMIC DNA]</scope>
    <source>
        <strain evidence="3">SOD</strain>
    </source>
</reference>
<keyword evidence="4" id="KW-1185">Reference proteome</keyword>
<name>A0ABS5YA16_9GAMM</name>
<dbReference type="PANTHER" id="PTHR13947">
    <property type="entry name" value="GNAT FAMILY N-ACETYLTRANSFERASE"/>
    <property type="match status" value="1"/>
</dbReference>
<dbReference type="EMBL" id="JAFJYC010000001">
    <property type="protein sequence ID" value="MBT9431858.1"/>
    <property type="molecule type" value="Genomic_DNA"/>
</dbReference>
<keyword evidence="1" id="KW-0808">Transferase</keyword>
<dbReference type="InterPro" id="IPR016181">
    <property type="entry name" value="Acyl_CoA_acyltransferase"/>
</dbReference>
<accession>A0ABS5YA16</accession>
<sequence length="163" mass="18107">MIDIRSYRERDRQAVAAIILPIQQQEFGIAINAVDQPDLQDIRGFYQTGNGGFWVACHRGEVVSTVGLKDIGGGQAALRKMFVKHGYRGAPLLVVAGLLEHARAHARTHRISDIYLGTTAQFISAQHFYRKQGFSAVTRDDLPAAFPIMAVDTLFFHLSLAQR</sequence>
<evidence type="ECO:0000259" key="2">
    <source>
        <dbReference type="PROSITE" id="PS51186"/>
    </source>
</evidence>
<protein>
    <submittedName>
        <fullName evidence="3">GNAT family N-acetyltransferase</fullName>
    </submittedName>
</protein>
<feature type="domain" description="N-acetyltransferase" evidence="2">
    <location>
        <begin position="2"/>
        <end position="163"/>
    </location>
</feature>
<dbReference type="RefSeq" id="WP_215669072.1">
    <property type="nucleotide sequence ID" value="NZ_JAFJYC010000001.1"/>
</dbReference>
<dbReference type="InterPro" id="IPR000182">
    <property type="entry name" value="GNAT_dom"/>
</dbReference>
<organism evidence="3 4">
    <name type="scientific">Candidatus Sodalis endolongispinus</name>
    <dbReference type="NCBI Taxonomy" id="2812662"/>
    <lineage>
        <taxon>Bacteria</taxon>
        <taxon>Pseudomonadati</taxon>
        <taxon>Pseudomonadota</taxon>
        <taxon>Gammaproteobacteria</taxon>
        <taxon>Enterobacterales</taxon>
        <taxon>Bruguierivoracaceae</taxon>
        <taxon>Sodalis</taxon>
    </lineage>
</organism>
<dbReference type="PANTHER" id="PTHR13947:SF37">
    <property type="entry name" value="LD18367P"/>
    <property type="match status" value="1"/>
</dbReference>
<evidence type="ECO:0000313" key="3">
    <source>
        <dbReference type="EMBL" id="MBT9431858.1"/>
    </source>
</evidence>
<evidence type="ECO:0000313" key="4">
    <source>
        <dbReference type="Proteomes" id="UP000811282"/>
    </source>
</evidence>